<dbReference type="SUPFAM" id="SSF52096">
    <property type="entry name" value="ClpP/crotonase"/>
    <property type="match status" value="1"/>
</dbReference>
<evidence type="ECO:0000313" key="3">
    <source>
        <dbReference type="Proteomes" id="UP000050786"/>
    </source>
</evidence>
<evidence type="ECO:0000313" key="2">
    <source>
        <dbReference type="EMBL" id="CUH44833.1"/>
    </source>
</evidence>
<dbReference type="InterPro" id="IPR029045">
    <property type="entry name" value="ClpP/crotonase-like_dom_sf"/>
</dbReference>
<feature type="region of interest" description="Disordered" evidence="1">
    <location>
        <begin position="44"/>
        <end position="77"/>
    </location>
</feature>
<proteinExistence type="predicted"/>
<reference evidence="3" key="1">
    <citation type="submission" date="2015-09" db="EMBL/GenBank/DDBJ databases">
        <authorList>
            <person name="Rodrigo-Torres L."/>
            <person name="Arahal D.R."/>
        </authorList>
    </citation>
    <scope>NUCLEOTIDE SEQUENCE [LARGE SCALE GENOMIC DNA]</scope>
    <source>
        <strain evidence="3">CECT 4293</strain>
    </source>
</reference>
<keyword evidence="3" id="KW-1185">Reference proteome</keyword>
<dbReference type="AlphaFoldDB" id="A0A0P1ES36"/>
<sequence length="260" mass="28364">MMGFLSRIDVRRGLRYVLVFQLVIAGILILSDVADVVSNPFTPRVELPTGPISPGDQRREYRTDRTDPSLLRQDQPLDVPVPQSFPTRLEFTEKQAGDLGRVLLVSGQIETGDADRFDNYLSEMQEQPDLIALHSPGGQVSEALLIGGQIREAGLSSAVLPGAVCMSACPYILAGGVARIVSLQGIVGLHQHYYDQPRLIPVVFAVESIQKGQGETMQHLIDMGVDPALMLYSLNTPPDQIYALVEDELTSTGIATQILE</sequence>
<evidence type="ECO:0000256" key="1">
    <source>
        <dbReference type="SAM" id="MobiDB-lite"/>
    </source>
</evidence>
<protein>
    <recommendedName>
        <fullName evidence="4">Clp protease</fullName>
    </recommendedName>
</protein>
<name>A0A0P1ES36_9RHOB</name>
<dbReference type="RefSeq" id="WP_058274776.1">
    <property type="nucleotide sequence ID" value="NZ_CYPS01000057.1"/>
</dbReference>
<organism evidence="2 3">
    <name type="scientific">Ruegeria atlantica</name>
    <dbReference type="NCBI Taxonomy" id="81569"/>
    <lineage>
        <taxon>Bacteria</taxon>
        <taxon>Pseudomonadati</taxon>
        <taxon>Pseudomonadota</taxon>
        <taxon>Alphaproteobacteria</taxon>
        <taxon>Rhodobacterales</taxon>
        <taxon>Roseobacteraceae</taxon>
        <taxon>Ruegeria</taxon>
    </lineage>
</organism>
<evidence type="ECO:0008006" key="4">
    <source>
        <dbReference type="Google" id="ProtNLM"/>
    </source>
</evidence>
<accession>A0A0P1ES36</accession>
<dbReference type="Proteomes" id="UP000050786">
    <property type="component" value="Unassembled WGS sequence"/>
</dbReference>
<feature type="compositionally biased region" description="Basic and acidic residues" evidence="1">
    <location>
        <begin position="56"/>
        <end position="67"/>
    </location>
</feature>
<gene>
    <name evidence="2" type="ORF">RUM4293_03739</name>
</gene>
<dbReference type="EMBL" id="CYPS01000057">
    <property type="protein sequence ID" value="CUH44833.1"/>
    <property type="molecule type" value="Genomic_DNA"/>
</dbReference>
<dbReference type="Gene3D" id="3.90.226.10">
    <property type="entry name" value="2-enoyl-CoA Hydratase, Chain A, domain 1"/>
    <property type="match status" value="1"/>
</dbReference>